<gene>
    <name evidence="2" type="ORF">MM415A01074_0008</name>
    <name evidence="1" type="ORF">TM448A02750_0005</name>
    <name evidence="3" type="ORF">TM448B02314_0002</name>
</gene>
<reference evidence="1" key="1">
    <citation type="submission" date="2020-03" db="EMBL/GenBank/DDBJ databases">
        <title>The deep terrestrial virosphere.</title>
        <authorList>
            <person name="Holmfeldt K."/>
            <person name="Nilsson E."/>
            <person name="Simone D."/>
            <person name="Lopez-Fernandez M."/>
            <person name="Wu X."/>
            <person name="de Brujin I."/>
            <person name="Lundin D."/>
            <person name="Andersson A."/>
            <person name="Bertilsson S."/>
            <person name="Dopson M."/>
        </authorList>
    </citation>
    <scope>NUCLEOTIDE SEQUENCE</scope>
    <source>
        <strain evidence="2">MM415A01074</strain>
        <strain evidence="1">TM448A02750</strain>
        <strain evidence="3">TM448B02314</strain>
    </source>
</reference>
<dbReference type="EMBL" id="MT144343">
    <property type="protein sequence ID" value="QJA52478.1"/>
    <property type="molecule type" value="Genomic_DNA"/>
</dbReference>
<proteinExistence type="predicted"/>
<dbReference type="EMBL" id="MT142334">
    <property type="protein sequence ID" value="QJA78384.1"/>
    <property type="molecule type" value="Genomic_DNA"/>
</dbReference>
<evidence type="ECO:0000313" key="2">
    <source>
        <dbReference type="EMBL" id="QJA78384.1"/>
    </source>
</evidence>
<protein>
    <submittedName>
        <fullName evidence="1">Uncharacterized protein</fullName>
    </submittedName>
</protein>
<dbReference type="AlphaFoldDB" id="A0A6H1ZY95"/>
<evidence type="ECO:0000313" key="1">
    <source>
        <dbReference type="EMBL" id="QJA52478.1"/>
    </source>
</evidence>
<accession>A0A6H1ZY95</accession>
<organism evidence="1">
    <name type="scientific">viral metagenome</name>
    <dbReference type="NCBI Taxonomy" id="1070528"/>
    <lineage>
        <taxon>unclassified sequences</taxon>
        <taxon>metagenomes</taxon>
        <taxon>organismal metagenomes</taxon>
    </lineage>
</organism>
<dbReference type="EMBL" id="MT144901">
    <property type="protein sequence ID" value="QJI01150.1"/>
    <property type="molecule type" value="Genomic_DNA"/>
</dbReference>
<evidence type="ECO:0000313" key="3">
    <source>
        <dbReference type="EMBL" id="QJI01150.1"/>
    </source>
</evidence>
<name>A0A6H1ZY95_9ZZZZ</name>
<sequence length="177" mass="20552">MIENLLRIYNQDTDNVLYSGNVSERKYVYSPINLIALYVVDRWLTRLGFRPAFKSQPKQGGKMEPITFSWIALAHTDLKYDLHEIGDDFIPLWKKVDLRGTYSQYEYGYIGKNWTPPIRFVLSPEFKPIERSGFVGTRMLSGMYSNHAPEPYDVYPVVLFGADETKVFRYECAVTAL</sequence>